<feature type="transmembrane region" description="Helical" evidence="8">
    <location>
        <begin position="322"/>
        <end position="345"/>
    </location>
</feature>
<accession>A0AA88KLY5</accession>
<keyword evidence="11" id="KW-1185">Reference proteome</keyword>
<evidence type="ECO:0000256" key="6">
    <source>
        <dbReference type="SAM" id="Coils"/>
    </source>
</evidence>
<feature type="compositionally biased region" description="Low complexity" evidence="7">
    <location>
        <begin position="135"/>
        <end position="163"/>
    </location>
</feature>
<evidence type="ECO:0000256" key="2">
    <source>
        <dbReference type="ARBA" id="ARBA00022475"/>
    </source>
</evidence>
<evidence type="ECO:0000256" key="8">
    <source>
        <dbReference type="SAM" id="Phobius"/>
    </source>
</evidence>
<dbReference type="GeneID" id="68093016"/>
<dbReference type="InterPro" id="IPR003838">
    <property type="entry name" value="ABC3_permease_C"/>
</dbReference>
<feature type="region of interest" description="Disordered" evidence="7">
    <location>
        <begin position="96"/>
        <end position="115"/>
    </location>
</feature>
<keyword evidence="5 8" id="KW-0472">Membrane</keyword>
<feature type="transmembrane region" description="Helical" evidence="8">
    <location>
        <begin position="836"/>
        <end position="858"/>
    </location>
</feature>
<dbReference type="GO" id="GO:0005886">
    <property type="term" value="C:plasma membrane"/>
    <property type="evidence" value="ECO:0007669"/>
    <property type="project" value="UniProtKB-SubCell"/>
</dbReference>
<comment type="subcellular location">
    <subcellularLocation>
        <location evidence="1">Cell membrane</location>
        <topology evidence="1">Multi-pass membrane protein</topology>
    </subcellularLocation>
</comment>
<dbReference type="EMBL" id="PYSW02000010">
    <property type="protein sequence ID" value="KAG2388390.1"/>
    <property type="molecule type" value="Genomic_DNA"/>
</dbReference>
<protein>
    <recommendedName>
        <fullName evidence="9">ABC3 transporter permease C-terminal domain-containing protein</fullName>
    </recommendedName>
</protein>
<dbReference type="PANTHER" id="PTHR32522:SF3">
    <property type="entry name" value="ABC3 TRANSPORTER PERMEASE PROTEIN DOMAIN-CONTAINING PROTEIN"/>
    <property type="match status" value="1"/>
</dbReference>
<comment type="caution">
    <text evidence="10">The sequence shown here is derived from an EMBL/GenBank/DDBJ whole genome shotgun (WGS) entry which is preliminary data.</text>
</comment>
<proteinExistence type="predicted"/>
<feature type="compositionally biased region" description="Low complexity" evidence="7">
    <location>
        <begin position="29"/>
        <end position="52"/>
    </location>
</feature>
<evidence type="ECO:0000313" key="11">
    <source>
        <dbReference type="Proteomes" id="UP000816034"/>
    </source>
</evidence>
<evidence type="ECO:0000256" key="4">
    <source>
        <dbReference type="ARBA" id="ARBA00022989"/>
    </source>
</evidence>
<reference evidence="10 11" key="1">
    <citation type="journal article" date="2018" name="BMC Genomics">
        <title>The genome of Naegleria lovaniensis, the basis for a comparative approach to unravel pathogenicity factors of the human pathogenic amoeba N. fowleri.</title>
        <authorList>
            <person name="Liechti N."/>
            <person name="Schurch N."/>
            <person name="Bruggmann R."/>
            <person name="Wittwer M."/>
        </authorList>
    </citation>
    <scope>NUCLEOTIDE SEQUENCE [LARGE SCALE GENOMIC DNA]</scope>
    <source>
        <strain evidence="10 11">ATCC 30569</strain>
    </source>
</reference>
<keyword evidence="4 8" id="KW-1133">Transmembrane helix</keyword>
<feature type="domain" description="ABC3 transporter permease C-terminal" evidence="9">
    <location>
        <begin position="1215"/>
        <end position="1331"/>
    </location>
</feature>
<organism evidence="10 11">
    <name type="scientific">Naegleria lovaniensis</name>
    <name type="common">Amoeba</name>
    <dbReference type="NCBI Taxonomy" id="51637"/>
    <lineage>
        <taxon>Eukaryota</taxon>
        <taxon>Discoba</taxon>
        <taxon>Heterolobosea</taxon>
        <taxon>Tetramitia</taxon>
        <taxon>Eutetramitia</taxon>
        <taxon>Vahlkampfiidae</taxon>
        <taxon>Naegleria</taxon>
    </lineage>
</organism>
<feature type="transmembrane region" description="Helical" evidence="8">
    <location>
        <begin position="932"/>
        <end position="952"/>
    </location>
</feature>
<dbReference type="Proteomes" id="UP000816034">
    <property type="component" value="Unassembled WGS sequence"/>
</dbReference>
<evidence type="ECO:0000256" key="7">
    <source>
        <dbReference type="SAM" id="MobiDB-lite"/>
    </source>
</evidence>
<keyword evidence="6" id="KW-0175">Coiled coil</keyword>
<feature type="domain" description="ABC3 transporter permease C-terminal" evidence="9">
    <location>
        <begin position="690"/>
        <end position="809"/>
    </location>
</feature>
<feature type="transmembrane region" description="Helical" evidence="8">
    <location>
        <begin position="1259"/>
        <end position="1284"/>
    </location>
</feature>
<sequence length="1343" mass="151944">MTSTNSQNFLGVVGSGGGVDEEANEHHTTTSQQQQQQDNDSTTATTSSSSSSPIIYSNNPYATTPHNNSNNNEAFIELEEYSSRPSNQQQAYNDHEIPDKTTTTSQDSISFTPTPLKDAQCSTILLVDESSQFMNTTTTTTKTSSSRSSKNTTSNTSSSSASSSHHDHHSIVTLTKEEYELLKQLQQENEELRKIINSNVVKERINTELVKNSSPLVVAPQTLKTTIDPNTTSHTTLTYRSHVKNATNHDDEQDHMAKKYLNIPSVLSQPQSDTKQEEKKKHHKTSFKFPNIQEFKKFIISLIFLYWTYLSHNLREIRKRKLAYLLGVGSCVVVVFVVCVSLTVLQQVPIIFLRLAENNKYEADMVITPSNAISSTTAFNLTAMKDNIIRATGQKDYESKYSYHSPRIELTSQNIYSSSSCKTENNGVSLPSFIDSFDDMDKISWFYNGINSSSSSSCRRSSSFCVPKYCTQVVKSNLYILDLERERRMEFGRAFEYPLLQKNEAYVSSSMASNLNLKVGDTFIIQMNTKEVLNGPFRQADLIYDPSNSTLVDKVLKFTTYFSFRVKDIIPHNFRKMEYTVRDFIFIEYKYLLHSIAPYLNPNQYSKTSLMNLLRVNMDEYAKVVYWNLAPSRIQKYNLQQYTDVRSLVVNFASSLSYYIGFDQVSQTYPVLQFLNSLRFVSMFLSLIINVIITILTLLSTVLIYSLLMINVENRTFEMGVLRMIGMHRKGLIQLIIIQAFLYSIPGLLLGLISGGASYVGVSYLLGYFFDASLSKLLDPTSVGVAIALGLVIPILASLLPIKSALGQNLHDSLDTERSKTKSIEYSIERNSETSFSPTLVAVPLLAIVAGFCVYYFFPSALLTLNLNILLSMFFAVLLGMLLGLVVLALNLENILEAILTHLLLFWEHVALKQLILKNLVAHRVRNRKTTIMYAMSLGFVIFVSIAFNLQLSNFKYISIQDYGTRLIVTDNNSLEISSYLAQLEWYLMNYHRQVVKDVSFMSYPLTYYTAYSKNEISTMGGYKTYTQTIRCVPPNFFNIANPYFLITDQTSRENSYSLSEQLYTISGSQRILIGTAYKQLLSLKNLENMLVVKYTTPTDRFPIYNYTLMKPMAFVNSAPVFLFSAFPSSTSQPAVVSCTTYMRMANQTFNSLMDVPIERLFIDVYSNATENQVKAFKSDFSSYIRLLSISLKDVNDEMETINVALDATNFLLLFVTVLSMIMCFFSLVSSLYTNIQEQTKEIAILRAIGCKKFFVTRLYVYEALILVLAASLIGIVIGFIIGFTMMIQSNLFTELPISVYVPWQLILIVVGLAFLSAFLSAFFPVVSLLRNGIVTLLKRMVT</sequence>
<feature type="compositionally biased region" description="Polar residues" evidence="7">
    <location>
        <begin position="53"/>
        <end position="70"/>
    </location>
</feature>
<name>A0AA88KLY5_NAELO</name>
<gene>
    <name evidence="10" type="ORF">C9374_000554</name>
</gene>
<feature type="region of interest" description="Disordered" evidence="7">
    <location>
        <begin position="135"/>
        <end position="172"/>
    </location>
</feature>
<feature type="transmembrane region" description="Helical" evidence="8">
    <location>
        <begin position="731"/>
        <end position="750"/>
    </location>
</feature>
<evidence type="ECO:0000256" key="3">
    <source>
        <dbReference type="ARBA" id="ARBA00022692"/>
    </source>
</evidence>
<feature type="coiled-coil region" evidence="6">
    <location>
        <begin position="175"/>
        <end position="202"/>
    </location>
</feature>
<feature type="transmembrane region" description="Helical" evidence="8">
    <location>
        <begin position="781"/>
        <end position="802"/>
    </location>
</feature>
<feature type="region of interest" description="Disordered" evidence="7">
    <location>
        <begin position="1"/>
        <end position="70"/>
    </location>
</feature>
<feature type="transmembrane region" description="Helical" evidence="8">
    <location>
        <begin position="1304"/>
        <end position="1330"/>
    </location>
</feature>
<keyword evidence="2" id="KW-1003">Cell membrane</keyword>
<evidence type="ECO:0000259" key="9">
    <source>
        <dbReference type="Pfam" id="PF02687"/>
    </source>
</evidence>
<evidence type="ECO:0000256" key="1">
    <source>
        <dbReference type="ARBA" id="ARBA00004651"/>
    </source>
</evidence>
<keyword evidence="3 8" id="KW-0812">Transmembrane</keyword>
<feature type="transmembrane region" description="Helical" evidence="8">
    <location>
        <begin position="295"/>
        <end position="310"/>
    </location>
</feature>
<dbReference type="Pfam" id="PF02687">
    <property type="entry name" value="FtsX"/>
    <property type="match status" value="2"/>
</dbReference>
<evidence type="ECO:0000313" key="10">
    <source>
        <dbReference type="EMBL" id="KAG2388390.1"/>
    </source>
</evidence>
<evidence type="ECO:0000256" key="5">
    <source>
        <dbReference type="ARBA" id="ARBA00023136"/>
    </source>
</evidence>
<dbReference type="RefSeq" id="XP_044552382.1">
    <property type="nucleotide sequence ID" value="XM_044695301.1"/>
</dbReference>
<feature type="compositionally biased region" description="Polar residues" evidence="7">
    <location>
        <begin position="100"/>
        <end position="113"/>
    </location>
</feature>
<dbReference type="PANTHER" id="PTHR32522">
    <property type="match status" value="1"/>
</dbReference>
<feature type="transmembrane region" description="Helical" evidence="8">
    <location>
        <begin position="1211"/>
        <end position="1233"/>
    </location>
</feature>
<feature type="transmembrane region" description="Helical" evidence="8">
    <location>
        <begin position="870"/>
        <end position="889"/>
    </location>
</feature>
<feature type="transmembrane region" description="Helical" evidence="8">
    <location>
        <begin position="683"/>
        <end position="710"/>
    </location>
</feature>